<keyword evidence="2" id="KW-0732">Signal</keyword>
<dbReference type="Proteomes" id="UP001519309">
    <property type="component" value="Unassembled WGS sequence"/>
</dbReference>
<keyword evidence="1" id="KW-0472">Membrane</keyword>
<keyword evidence="1" id="KW-0812">Transmembrane</keyword>
<proteinExistence type="predicted"/>
<feature type="chain" id="PRO_5046621604" description="DUF4328 domain-containing protein" evidence="2">
    <location>
        <begin position="19"/>
        <end position="205"/>
    </location>
</feature>
<feature type="transmembrane region" description="Helical" evidence="1">
    <location>
        <begin position="157"/>
        <end position="178"/>
    </location>
</feature>
<evidence type="ECO:0000259" key="3">
    <source>
        <dbReference type="Pfam" id="PF14219"/>
    </source>
</evidence>
<gene>
    <name evidence="4" type="ORF">J2Z21_000140</name>
</gene>
<feature type="transmembrane region" description="Helical" evidence="1">
    <location>
        <begin position="50"/>
        <end position="72"/>
    </location>
</feature>
<comment type="caution">
    <text evidence="4">The sequence shown here is derived from an EMBL/GenBank/DDBJ whole genome shotgun (WGS) entry which is preliminary data.</text>
</comment>
<dbReference type="RefSeq" id="WP_079147000.1">
    <property type="nucleotide sequence ID" value="NZ_CP016279.1"/>
</dbReference>
<keyword evidence="1" id="KW-1133">Transmembrane helix</keyword>
<keyword evidence="5" id="KW-1185">Reference proteome</keyword>
<evidence type="ECO:0000256" key="1">
    <source>
        <dbReference type="SAM" id="Phobius"/>
    </source>
</evidence>
<organism evidence="4 5">
    <name type="scientific">Streptomyces griseochromogenes</name>
    <dbReference type="NCBI Taxonomy" id="68214"/>
    <lineage>
        <taxon>Bacteria</taxon>
        <taxon>Bacillati</taxon>
        <taxon>Actinomycetota</taxon>
        <taxon>Actinomycetes</taxon>
        <taxon>Kitasatosporales</taxon>
        <taxon>Streptomycetaceae</taxon>
        <taxon>Streptomyces</taxon>
    </lineage>
</organism>
<evidence type="ECO:0000313" key="4">
    <source>
        <dbReference type="EMBL" id="MBP2047218.1"/>
    </source>
</evidence>
<name>A0ABS4LIL4_9ACTN</name>
<sequence>MSGPVVKASWPLARSAQAAVAAAAVAEVFRAVTVRAHHLRPQDTSSSASGFASMVSVYTMTAAVVLFLVWFTRCRRNAGLLSPEPLPGSAPWAVAGWLVPVVNLWVPRGLVLDVHRASGRGTVDRRDTVLVNVWWAAWVGRAVTGTVGTQLGQGSSLVPLLVAEALNLAAGALAVAVIQRVTARQAEALGAALPVPGTADLPSAS</sequence>
<dbReference type="Pfam" id="PF14219">
    <property type="entry name" value="DUF4328"/>
    <property type="match status" value="1"/>
</dbReference>
<protein>
    <recommendedName>
        <fullName evidence="3">DUF4328 domain-containing protein</fullName>
    </recommendedName>
</protein>
<feature type="transmembrane region" description="Helical" evidence="1">
    <location>
        <begin position="132"/>
        <end position="151"/>
    </location>
</feature>
<dbReference type="EMBL" id="JAGGLP010000001">
    <property type="protein sequence ID" value="MBP2047218.1"/>
    <property type="molecule type" value="Genomic_DNA"/>
</dbReference>
<evidence type="ECO:0000256" key="2">
    <source>
        <dbReference type="SAM" id="SignalP"/>
    </source>
</evidence>
<feature type="domain" description="DUF4328" evidence="3">
    <location>
        <begin position="43"/>
        <end position="182"/>
    </location>
</feature>
<reference evidence="4 5" key="1">
    <citation type="submission" date="2021-03" db="EMBL/GenBank/DDBJ databases">
        <title>Genomic Encyclopedia of Type Strains, Phase IV (KMG-IV): sequencing the most valuable type-strain genomes for metagenomic binning, comparative biology and taxonomic classification.</title>
        <authorList>
            <person name="Goeker M."/>
        </authorList>
    </citation>
    <scope>NUCLEOTIDE SEQUENCE [LARGE SCALE GENOMIC DNA]</scope>
    <source>
        <strain evidence="4 5">DSM 40499</strain>
    </source>
</reference>
<evidence type="ECO:0000313" key="5">
    <source>
        <dbReference type="Proteomes" id="UP001519309"/>
    </source>
</evidence>
<feature type="signal peptide" evidence="2">
    <location>
        <begin position="1"/>
        <end position="18"/>
    </location>
</feature>
<accession>A0ABS4LIL4</accession>
<dbReference type="InterPro" id="IPR025565">
    <property type="entry name" value="DUF4328"/>
</dbReference>